<dbReference type="ExpressionAtlas" id="A0A178W9C8">
    <property type="expression patterns" value="baseline and differential"/>
</dbReference>
<evidence type="ECO:0000313" key="2">
    <source>
        <dbReference type="Araport" id="AT1G15260"/>
    </source>
</evidence>
<gene>
    <name evidence="2" type="ordered locus">At1g15260</name>
    <name evidence="4" type="ordered locus">AXX17_At1g15990</name>
    <name evidence="5" type="ORF">AN1_LOCUS1657</name>
    <name evidence="3" type="ORF">AT9943_LOCUS1318</name>
</gene>
<evidence type="ECO:0000313" key="5">
    <source>
        <dbReference type="EMBL" id="VYS46156.1"/>
    </source>
</evidence>
<dbReference type="EMBL" id="LUHQ01000001">
    <property type="protein sequence ID" value="OAP13983.1"/>
    <property type="molecule type" value="Genomic_DNA"/>
</dbReference>
<dbReference type="Proteomes" id="UP000426265">
    <property type="component" value="Unassembled WGS sequence"/>
</dbReference>
<accession>A0A178W9C8</accession>
<name>A0A178W9C8_ARATH</name>
<evidence type="ECO:0000313" key="6">
    <source>
        <dbReference type="Proteomes" id="UP000078284"/>
    </source>
</evidence>
<dbReference type="Araport" id="AT1G15260"/>
<dbReference type="Proteomes" id="UP000078284">
    <property type="component" value="Chromosome 1"/>
</dbReference>
<dbReference type="Proteomes" id="UP000516314">
    <property type="component" value="Chromosome 1"/>
</dbReference>
<reference evidence="5 7" key="3">
    <citation type="submission" date="2019-11" db="EMBL/GenBank/DDBJ databases">
        <authorList>
            <person name="Jiao W.-B."/>
            <person name="Schneeberger K."/>
        </authorList>
    </citation>
    <scope>NUCLEOTIDE SEQUENCE [LARGE SCALE GENOMIC DNA]</scope>
    <source>
        <strain evidence="7">cv. An-1</strain>
    </source>
</reference>
<evidence type="ECO:0000256" key="1">
    <source>
        <dbReference type="SAM" id="MobiDB-lite"/>
    </source>
</evidence>
<reference evidence="4" key="2">
    <citation type="submission" date="2016-03" db="EMBL/GenBank/DDBJ databases">
        <title>Full-length assembly of Arabidopsis thaliana Ler reveals the complement of translocations and inversions.</title>
        <authorList>
            <person name="Zapata L."/>
            <person name="Schneeberger K."/>
            <person name="Ossowski S."/>
        </authorList>
    </citation>
    <scope>NUCLEOTIDE SEQUENCE [LARGE SCALE GENOMIC DNA]</scope>
    <source>
        <tissue evidence="4">Leaf</tissue>
    </source>
</reference>
<sequence length="178" mass="20272">MMKPTSKSIQRVGRFLKKTLGSIKSTICSSDYKNLPNDTPLLSPYSCSRRCPEDSQTQTKESYTVICCDTAVADTTHQKSLNNQHKKKPKKVAEPFEDAKKRGDALAQKMKDLNMVDLRDVDHALDVREALRCYSSIRSPVYLDIVDNFFTDMYYEFSDPRTSAKINGSRRKAGSFRL</sequence>
<reference evidence="3 8" key="4">
    <citation type="submission" date="2020-09" db="EMBL/GenBank/DDBJ databases">
        <authorList>
            <person name="Ashkenazy H."/>
        </authorList>
    </citation>
    <scope>NUCLEOTIDE SEQUENCE [LARGE SCALE GENOMIC DNA]</scope>
    <source>
        <strain evidence="8">cv. Cdm-0</strain>
    </source>
</reference>
<feature type="region of interest" description="Disordered" evidence="1">
    <location>
        <begin position="79"/>
        <end position="98"/>
    </location>
</feature>
<organism evidence="4 6">
    <name type="scientific">Arabidopsis thaliana</name>
    <name type="common">Mouse-ear cress</name>
    <dbReference type="NCBI Taxonomy" id="3702"/>
    <lineage>
        <taxon>Eukaryota</taxon>
        <taxon>Viridiplantae</taxon>
        <taxon>Streptophyta</taxon>
        <taxon>Embryophyta</taxon>
        <taxon>Tracheophyta</taxon>
        <taxon>Spermatophyta</taxon>
        <taxon>Magnoliopsida</taxon>
        <taxon>eudicotyledons</taxon>
        <taxon>Gunneridae</taxon>
        <taxon>Pentapetalae</taxon>
        <taxon>rosids</taxon>
        <taxon>malvids</taxon>
        <taxon>Brassicales</taxon>
        <taxon>Brassicaceae</taxon>
        <taxon>Camelineae</taxon>
        <taxon>Arabidopsis</taxon>
    </lineage>
</organism>
<dbReference type="EMBL" id="CACRSJ010000104">
    <property type="protein sequence ID" value="VYS46156.1"/>
    <property type="molecule type" value="Genomic_DNA"/>
</dbReference>
<dbReference type="GeneID" id="838093"/>
<dbReference type="AlphaFoldDB" id="A0A178W9C8"/>
<dbReference type="EMBL" id="LR881466">
    <property type="protein sequence ID" value="CAD5312788.1"/>
    <property type="molecule type" value="Genomic_DNA"/>
</dbReference>
<dbReference type="OMA" id="MMKPTSK"/>
<evidence type="ECO:0000313" key="3">
    <source>
        <dbReference type="EMBL" id="CAD5312788.1"/>
    </source>
</evidence>
<dbReference type="KEGG" id="ath:AT1G15260"/>
<evidence type="ECO:0000313" key="7">
    <source>
        <dbReference type="Proteomes" id="UP000426265"/>
    </source>
</evidence>
<evidence type="ECO:0000313" key="4">
    <source>
        <dbReference type="EMBL" id="OAP13983.1"/>
    </source>
</evidence>
<evidence type="ECO:0000313" key="8">
    <source>
        <dbReference type="Proteomes" id="UP000516314"/>
    </source>
</evidence>
<dbReference type="PANTHER" id="PTHR35461:SF1">
    <property type="entry name" value="LOW PROTEIN: ATP-DEPENDENT RNA HELICASE-LIKE PROTEIN"/>
    <property type="match status" value="1"/>
</dbReference>
<reference evidence="6" key="1">
    <citation type="journal article" date="2016" name="Proc. Natl. Acad. Sci. U.S.A.">
        <title>Chromosome-level assembly of Arabidopsis thaliana Ler reveals the extent of translocation and inversion polymorphisms.</title>
        <authorList>
            <person name="Zapata L."/>
            <person name="Ding J."/>
            <person name="Willing E.M."/>
            <person name="Hartwig B."/>
            <person name="Bezdan D."/>
            <person name="Jiao W.B."/>
            <person name="Patel V."/>
            <person name="Velikkakam James G."/>
            <person name="Koornneef M."/>
            <person name="Ossowski S."/>
            <person name="Schneeberger K."/>
        </authorList>
    </citation>
    <scope>NUCLEOTIDE SEQUENCE [LARGE SCALE GENOMIC DNA]</scope>
    <source>
        <strain evidence="6">cv. Landsberg erecta</strain>
    </source>
</reference>
<dbReference type="PANTHER" id="PTHR35461">
    <property type="entry name" value="BNAANNG14610D PROTEIN"/>
    <property type="match status" value="1"/>
</dbReference>
<proteinExistence type="predicted"/>
<protein>
    <submittedName>
        <fullName evidence="3">(thale cress) hypothetical protein</fullName>
    </submittedName>
</protein>